<reference evidence="2" key="1">
    <citation type="journal article" date="2019" name="Int. J. Syst. Evol. Microbiol.">
        <title>The Global Catalogue of Microorganisms (GCM) 10K type strain sequencing project: providing services to taxonomists for standard genome sequencing and annotation.</title>
        <authorList>
            <consortium name="The Broad Institute Genomics Platform"/>
            <consortium name="The Broad Institute Genome Sequencing Center for Infectious Disease"/>
            <person name="Wu L."/>
            <person name="Ma J."/>
        </authorList>
    </citation>
    <scope>NUCLEOTIDE SEQUENCE [LARGE SCALE GENOMIC DNA]</scope>
    <source>
        <strain evidence="2">NBRC 113072</strain>
    </source>
</reference>
<comment type="caution">
    <text evidence="1">The sequence shown here is derived from an EMBL/GenBank/DDBJ whole genome shotgun (WGS) entry which is preliminary data.</text>
</comment>
<dbReference type="Proteomes" id="UP001157126">
    <property type="component" value="Unassembled WGS sequence"/>
</dbReference>
<proteinExistence type="predicted"/>
<protein>
    <submittedName>
        <fullName evidence="1">Uncharacterized protein</fullName>
    </submittedName>
</protein>
<sequence length="96" mass="10020">MSGAHDPIGSAARTELDRLTHRWHTLPVGQARSGTVHLRALASELLGGSVDDLGPATALDQVRVGVYEAARAGADDAVLGERLAHLRRTLAAAPHA</sequence>
<evidence type="ECO:0000313" key="1">
    <source>
        <dbReference type="EMBL" id="GMA40672.1"/>
    </source>
</evidence>
<evidence type="ECO:0000313" key="2">
    <source>
        <dbReference type="Proteomes" id="UP001157126"/>
    </source>
</evidence>
<dbReference type="RefSeq" id="WP_284304333.1">
    <property type="nucleotide sequence ID" value="NZ_BSUO01000001.1"/>
</dbReference>
<accession>A0ABQ6IVB2</accession>
<dbReference type="EMBL" id="BSUO01000001">
    <property type="protein sequence ID" value="GMA40672.1"/>
    <property type="molecule type" value="Genomic_DNA"/>
</dbReference>
<organism evidence="1 2">
    <name type="scientific">Mobilicoccus caccae</name>
    <dbReference type="NCBI Taxonomy" id="1859295"/>
    <lineage>
        <taxon>Bacteria</taxon>
        <taxon>Bacillati</taxon>
        <taxon>Actinomycetota</taxon>
        <taxon>Actinomycetes</taxon>
        <taxon>Micrococcales</taxon>
        <taxon>Dermatophilaceae</taxon>
        <taxon>Mobilicoccus</taxon>
    </lineage>
</organism>
<name>A0ABQ6IVB2_9MICO</name>
<gene>
    <name evidence="1" type="ORF">GCM10025883_27170</name>
</gene>
<keyword evidence="2" id="KW-1185">Reference proteome</keyword>